<evidence type="ECO:0000313" key="2">
    <source>
        <dbReference type="EMBL" id="QLG30037.1"/>
    </source>
</evidence>
<sequence>MGEESPEVADDAPSSNELRWEDVADNYETKEEFLDREFVGPDDFHEGAEVPEWWSFEGEAEDYEWAEQVDENTIRYLYRGYPVELRRTGVAMFESRIDTNGDYDYNDVEYLQLNHTMPIPSRISGAFNGKVVIETHQFEQYHAEKAVETFVDEEIDVKEGQEQLGEALQSFDS</sequence>
<dbReference type="GeneID" id="56031316"/>
<dbReference type="Proteomes" id="UP000509750">
    <property type="component" value="Plasmid unnamed3"/>
</dbReference>
<feature type="compositionally biased region" description="Acidic residues" evidence="1">
    <location>
        <begin position="1"/>
        <end position="10"/>
    </location>
</feature>
<evidence type="ECO:0000256" key="1">
    <source>
        <dbReference type="SAM" id="MobiDB-lite"/>
    </source>
</evidence>
<keyword evidence="2" id="KW-0614">Plasmid</keyword>
<dbReference type="AlphaFoldDB" id="A0A7D5KGS0"/>
<dbReference type="EMBL" id="CP058532">
    <property type="protein sequence ID" value="QLG30037.1"/>
    <property type="molecule type" value="Genomic_DNA"/>
</dbReference>
<protein>
    <submittedName>
        <fullName evidence="2">Uncharacterized protein</fullName>
    </submittedName>
</protein>
<reference evidence="2 3" key="1">
    <citation type="submission" date="2020-07" db="EMBL/GenBank/DDBJ databases">
        <title>Gai3-2, isolated from salt lake.</title>
        <authorList>
            <person name="Cui H."/>
            <person name="Shi X."/>
        </authorList>
    </citation>
    <scope>NUCLEOTIDE SEQUENCE [LARGE SCALE GENOMIC DNA]</scope>
    <source>
        <strain evidence="2 3">Gai3-2</strain>
        <plasmid evidence="2 3">unnamed3</plasmid>
    </source>
</reference>
<organism evidence="2 3">
    <name type="scientific">Halorarum halophilum</name>
    <dbReference type="NCBI Taxonomy" id="2743090"/>
    <lineage>
        <taxon>Archaea</taxon>
        <taxon>Methanobacteriati</taxon>
        <taxon>Methanobacteriota</taxon>
        <taxon>Stenosarchaea group</taxon>
        <taxon>Halobacteria</taxon>
        <taxon>Halobacteriales</taxon>
        <taxon>Haloferacaceae</taxon>
        <taxon>Halorarum</taxon>
    </lineage>
</organism>
<gene>
    <name evidence="2" type="ORF">HUG10_20745</name>
</gene>
<dbReference type="RefSeq" id="WP_179171611.1">
    <property type="nucleotide sequence ID" value="NZ_CP058532.1"/>
</dbReference>
<dbReference type="KEGG" id="halg:HUG10_20745"/>
<geneLocation type="plasmid" evidence="2 3">
    <name>unnamed3</name>
</geneLocation>
<accession>A0A7D5KGS0</accession>
<keyword evidence="3" id="KW-1185">Reference proteome</keyword>
<feature type="region of interest" description="Disordered" evidence="1">
    <location>
        <begin position="1"/>
        <end position="21"/>
    </location>
</feature>
<proteinExistence type="predicted"/>
<evidence type="ECO:0000313" key="3">
    <source>
        <dbReference type="Proteomes" id="UP000509750"/>
    </source>
</evidence>
<name>A0A7D5KGS0_9EURY</name>